<dbReference type="SUPFAM" id="SSF49785">
    <property type="entry name" value="Galactose-binding domain-like"/>
    <property type="match status" value="1"/>
</dbReference>
<protein>
    <submittedName>
        <fullName evidence="4">X-prolyl-dipeptidyl aminopeptidase</fullName>
    </submittedName>
</protein>
<dbReference type="Pfam" id="PF08530">
    <property type="entry name" value="PepX_C"/>
    <property type="match status" value="1"/>
</dbReference>
<keyword evidence="4" id="KW-0031">Aminopeptidase</keyword>
<name>A0A7K3M552_9ACTN</name>
<dbReference type="SMART" id="SM00939">
    <property type="entry name" value="PepX_C"/>
    <property type="match status" value="1"/>
</dbReference>
<evidence type="ECO:0000259" key="3">
    <source>
        <dbReference type="SMART" id="SM00939"/>
    </source>
</evidence>
<dbReference type="Gene3D" id="1.10.246.70">
    <property type="match status" value="1"/>
</dbReference>
<dbReference type="GO" id="GO:0004177">
    <property type="term" value="F:aminopeptidase activity"/>
    <property type="evidence" value="ECO:0007669"/>
    <property type="project" value="UniProtKB-KW"/>
</dbReference>
<dbReference type="Gene3D" id="3.40.50.1820">
    <property type="entry name" value="alpha/beta hydrolase"/>
    <property type="match status" value="1"/>
</dbReference>
<evidence type="ECO:0000256" key="2">
    <source>
        <dbReference type="SAM" id="SignalP"/>
    </source>
</evidence>
<keyword evidence="4" id="KW-0645">Protease</keyword>
<dbReference type="EMBL" id="WLZY01000003">
    <property type="protein sequence ID" value="NDL57568.1"/>
    <property type="molecule type" value="Genomic_DNA"/>
</dbReference>
<organism evidence="4 5">
    <name type="scientific">Phytoactinopolyspora mesophila</name>
    <dbReference type="NCBI Taxonomy" id="2650750"/>
    <lineage>
        <taxon>Bacteria</taxon>
        <taxon>Bacillati</taxon>
        <taxon>Actinomycetota</taxon>
        <taxon>Actinomycetes</taxon>
        <taxon>Jiangellales</taxon>
        <taxon>Jiangellaceae</taxon>
        <taxon>Phytoactinopolyspora</taxon>
    </lineage>
</organism>
<keyword evidence="2" id="KW-0732">Signal</keyword>
<evidence type="ECO:0000313" key="5">
    <source>
        <dbReference type="Proteomes" id="UP000460435"/>
    </source>
</evidence>
<dbReference type="AlphaFoldDB" id="A0A7K3M552"/>
<evidence type="ECO:0000313" key="4">
    <source>
        <dbReference type="EMBL" id="NDL57568.1"/>
    </source>
</evidence>
<sequence>MRRFMHVRRVAVIAVGAGLITAMAVPLAGQAQPGAESQLPGQPAVDIFPEEAELDEGEAWEARQRFDDTRARLLSVPEPDEIVVDDGVTQPVFDYAGAVREAVEIPGAVSSVDGDETDTLYVDIIRPAASDGDLKVPTIIVPSPYYHANGRGRLAERKATPGEPLDHFPLYYDNYFVPRGYAVALLDLAGTRGSTGCLDIGGPAEIENTVKLVEWLNGSGVAYDLDGNEVEADWSNGLSAMVGKSWDGTVANGVAATGVEGLATIVPITAISSWYHWYWHNGVHFQGHTALSLATSIQNSNQLPPFSECTGVREELALGDITRDPDHEFWVERDYIRNADQVKASVFIVHGTQDYNVKPVNYGEWWDALADNDVPRKIWLSPVAHEKAFDFRRDEWLVTIHRWFDHWLHGIENGIMDEPVADVEYDRDRWETYDDWPGGTHTLLRLGQPENADDVRQGVLSLDQRNLSPRTQSFTEARRPLNTVVQNGFADDDHRLVFMTGELTEPVRISGSATVSLRASIDGTDAGLSAYLVDYGTAERTNWTASGGIRNLETISCFGQGTEADTGCYPDVERNTRTLGHEAVARGWASASFLADADELRPGSGHRLEWDIMTDDYTFEAGHRIGIVIAGIDTNIQARFNHGNDIEVNLNGSHVHLPVVGGPNALRRALN</sequence>
<comment type="caution">
    <text evidence="4">The sequence shown here is derived from an EMBL/GenBank/DDBJ whole genome shotgun (WGS) entry which is preliminary data.</text>
</comment>
<dbReference type="SUPFAM" id="SSF53474">
    <property type="entry name" value="alpha/beta-Hydrolases"/>
    <property type="match status" value="1"/>
</dbReference>
<proteinExistence type="predicted"/>
<feature type="domain" description="Xaa-Pro dipeptidyl-peptidase C-terminal" evidence="3">
    <location>
        <begin position="401"/>
        <end position="656"/>
    </location>
</feature>
<dbReference type="InterPro" id="IPR029058">
    <property type="entry name" value="AB_hydrolase_fold"/>
</dbReference>
<feature type="signal peptide" evidence="2">
    <location>
        <begin position="1"/>
        <end position="24"/>
    </location>
</feature>
<accession>A0A7K3M552</accession>
<gene>
    <name evidence="4" type="ORF">F7O44_10825</name>
</gene>
<keyword evidence="5" id="KW-1185">Reference proteome</keyword>
<dbReference type="Proteomes" id="UP000460435">
    <property type="component" value="Unassembled WGS sequence"/>
</dbReference>
<dbReference type="InterPro" id="IPR013736">
    <property type="entry name" value="Xaa-Pro_dipept_C"/>
</dbReference>
<dbReference type="Gene3D" id="2.60.120.260">
    <property type="entry name" value="Galactose-binding domain-like"/>
    <property type="match status" value="1"/>
</dbReference>
<dbReference type="InterPro" id="IPR008979">
    <property type="entry name" value="Galactose-bd-like_sf"/>
</dbReference>
<dbReference type="InterPro" id="IPR000383">
    <property type="entry name" value="Xaa-Pro-like_dom"/>
</dbReference>
<reference evidence="4 5" key="1">
    <citation type="submission" date="2019-11" db="EMBL/GenBank/DDBJ databases">
        <authorList>
            <person name="Li X.-J."/>
            <person name="Feng X.-M."/>
        </authorList>
    </citation>
    <scope>NUCLEOTIDE SEQUENCE [LARGE SCALE GENOMIC DNA]</scope>
    <source>
        <strain evidence="4 5">XMNu-373</strain>
    </source>
</reference>
<evidence type="ECO:0000256" key="1">
    <source>
        <dbReference type="ARBA" id="ARBA00022801"/>
    </source>
</evidence>
<dbReference type="GO" id="GO:0008239">
    <property type="term" value="F:dipeptidyl-peptidase activity"/>
    <property type="evidence" value="ECO:0007669"/>
    <property type="project" value="InterPro"/>
</dbReference>
<keyword evidence="1" id="KW-0378">Hydrolase</keyword>
<dbReference type="Pfam" id="PF02129">
    <property type="entry name" value="Peptidase_S15"/>
    <property type="match status" value="1"/>
</dbReference>
<feature type="chain" id="PRO_5038363287" evidence="2">
    <location>
        <begin position="25"/>
        <end position="671"/>
    </location>
</feature>
<dbReference type="RefSeq" id="WP_162450258.1">
    <property type="nucleotide sequence ID" value="NZ_WLZY01000003.1"/>
</dbReference>